<evidence type="ECO:0000256" key="1">
    <source>
        <dbReference type="ARBA" id="ARBA00004141"/>
    </source>
</evidence>
<feature type="transmembrane region" description="Helical" evidence="6">
    <location>
        <begin position="42"/>
        <end position="58"/>
    </location>
</feature>
<dbReference type="OrthoDB" id="200954at2759"/>
<feature type="transmembrane region" description="Helical" evidence="6">
    <location>
        <begin position="276"/>
        <end position="295"/>
    </location>
</feature>
<evidence type="ECO:0000256" key="4">
    <source>
        <dbReference type="ARBA" id="ARBA00023136"/>
    </source>
</evidence>
<dbReference type="Pfam" id="PF02535">
    <property type="entry name" value="Zip"/>
    <property type="match status" value="1"/>
</dbReference>
<keyword evidence="2 6" id="KW-0812">Transmembrane</keyword>
<protein>
    <submittedName>
        <fullName evidence="7">Putative zip zinc transporter protein</fullName>
    </submittedName>
</protein>
<keyword evidence="8" id="KW-1185">Reference proteome</keyword>
<keyword evidence="3 6" id="KW-1133">Transmembrane helix</keyword>
<dbReference type="GeneID" id="19328713"/>
<dbReference type="Proteomes" id="UP000014074">
    <property type="component" value="Unassembled WGS sequence"/>
</dbReference>
<dbReference type="eggNOG" id="KOG2693">
    <property type="taxonomic scope" value="Eukaryota"/>
</dbReference>
<feature type="compositionally biased region" description="Low complexity" evidence="5">
    <location>
        <begin position="83"/>
        <end position="92"/>
    </location>
</feature>
<dbReference type="InterPro" id="IPR003689">
    <property type="entry name" value="ZIP"/>
</dbReference>
<feature type="transmembrane region" description="Helical" evidence="6">
    <location>
        <begin position="196"/>
        <end position="221"/>
    </location>
</feature>
<feature type="region of interest" description="Disordered" evidence="5">
    <location>
        <begin position="68"/>
        <end position="120"/>
    </location>
</feature>
<comment type="subcellular location">
    <subcellularLocation>
        <location evidence="1">Membrane</location>
        <topology evidence="1">Multi-pass membrane protein</topology>
    </subcellularLocation>
</comment>
<reference evidence="8" key="1">
    <citation type="journal article" date="2013" name="Genome Announc.">
        <title>Draft genome sequence of the ascomycete Phaeoacremonium aleophilum strain UCR-PA7, a causal agent of the esca disease complex in grapevines.</title>
        <authorList>
            <person name="Blanco-Ulate B."/>
            <person name="Rolshausen P."/>
            <person name="Cantu D."/>
        </authorList>
    </citation>
    <scope>NUCLEOTIDE SEQUENCE [LARGE SCALE GENOMIC DNA]</scope>
    <source>
        <strain evidence="8">UCR-PA7</strain>
    </source>
</reference>
<dbReference type="GO" id="GO:0005385">
    <property type="term" value="F:zinc ion transmembrane transporter activity"/>
    <property type="evidence" value="ECO:0007669"/>
    <property type="project" value="TreeGrafter"/>
</dbReference>
<feature type="transmembrane region" description="Helical" evidence="6">
    <location>
        <begin position="241"/>
        <end position="264"/>
    </location>
</feature>
<organism evidence="7 8">
    <name type="scientific">Phaeoacremonium minimum (strain UCR-PA7)</name>
    <name type="common">Esca disease fungus</name>
    <name type="synonym">Togninia minima</name>
    <dbReference type="NCBI Taxonomy" id="1286976"/>
    <lineage>
        <taxon>Eukaryota</taxon>
        <taxon>Fungi</taxon>
        <taxon>Dikarya</taxon>
        <taxon>Ascomycota</taxon>
        <taxon>Pezizomycotina</taxon>
        <taxon>Sordariomycetes</taxon>
        <taxon>Sordariomycetidae</taxon>
        <taxon>Togniniales</taxon>
        <taxon>Togniniaceae</taxon>
        <taxon>Phaeoacremonium</taxon>
    </lineage>
</organism>
<keyword evidence="4 6" id="KW-0472">Membrane</keyword>
<dbReference type="PANTHER" id="PTHR16950">
    <property type="entry name" value="ZINC TRANSPORTER SLC39A7 HISTIDINE-RICH MEMBRANE PROTEIN KE4"/>
    <property type="match status" value="1"/>
</dbReference>
<dbReference type="PANTHER" id="PTHR16950:SF16">
    <property type="entry name" value="ZINC TRANSPORTER ZIP13"/>
    <property type="match status" value="1"/>
</dbReference>
<dbReference type="GO" id="GO:0006882">
    <property type="term" value="P:intracellular zinc ion homeostasis"/>
    <property type="evidence" value="ECO:0007669"/>
    <property type="project" value="TreeGrafter"/>
</dbReference>
<evidence type="ECO:0000256" key="6">
    <source>
        <dbReference type="SAM" id="Phobius"/>
    </source>
</evidence>
<accession>R8BBC7</accession>
<evidence type="ECO:0000313" key="7">
    <source>
        <dbReference type="EMBL" id="EON96579.1"/>
    </source>
</evidence>
<dbReference type="RefSeq" id="XP_007918623.1">
    <property type="nucleotide sequence ID" value="XM_007920432.1"/>
</dbReference>
<evidence type="ECO:0000313" key="8">
    <source>
        <dbReference type="Proteomes" id="UP000014074"/>
    </source>
</evidence>
<proteinExistence type="predicted"/>
<dbReference type="AlphaFoldDB" id="R8BBC7"/>
<evidence type="ECO:0000256" key="5">
    <source>
        <dbReference type="SAM" id="MobiDB-lite"/>
    </source>
</evidence>
<dbReference type="KEGG" id="tmn:UCRPA7_7912"/>
<sequence>MVAFAVGGLLGDTIFHLFSEIYVGEDDPTRAKFVLVEPNRNLLLGAAILVGFMTFVALDKALRIATGGEGHEHSHGHSHSHNETSAASTSVEASDKKGAKSRKKGNGSSNKGQTEVAHEKEINPSVKLSGYLNMIADATHNVTDGLAMVASFYASPTIGATTAVAVMIHEIPHEVGDFALLVKAGFSKRAAMGAQFVTAIGALLGTLIGIAIQEFGGSGAIEGSMPMNAGLWGTSLTWGDMLLPFTAGTFLYVGTVAVIPELLETGPNKLAEVQKTLTQFAAIAAGAGIMLYISWHD</sequence>
<name>R8BBC7_PHAM7</name>
<dbReference type="EMBL" id="KB933328">
    <property type="protein sequence ID" value="EON96579.1"/>
    <property type="molecule type" value="Genomic_DNA"/>
</dbReference>
<evidence type="ECO:0000256" key="2">
    <source>
        <dbReference type="ARBA" id="ARBA00022692"/>
    </source>
</evidence>
<gene>
    <name evidence="7" type="ORF">UCRPA7_7912</name>
</gene>
<evidence type="ECO:0000256" key="3">
    <source>
        <dbReference type="ARBA" id="ARBA00022989"/>
    </source>
</evidence>
<dbReference type="HOGENOM" id="CLU_015114_0_0_1"/>
<dbReference type="GO" id="GO:0016020">
    <property type="term" value="C:membrane"/>
    <property type="evidence" value="ECO:0007669"/>
    <property type="project" value="UniProtKB-SubCell"/>
</dbReference>